<evidence type="ECO:0000313" key="2">
    <source>
        <dbReference type="EMBL" id="QQO09222.1"/>
    </source>
</evidence>
<dbReference type="InterPro" id="IPR019734">
    <property type="entry name" value="TPR_rpt"/>
</dbReference>
<organism evidence="2 3">
    <name type="scientific">Breznakiella homolactica</name>
    <dbReference type="NCBI Taxonomy" id="2798577"/>
    <lineage>
        <taxon>Bacteria</taxon>
        <taxon>Pseudomonadati</taxon>
        <taxon>Spirochaetota</taxon>
        <taxon>Spirochaetia</taxon>
        <taxon>Spirochaetales</taxon>
        <taxon>Breznakiellaceae</taxon>
        <taxon>Breznakiella</taxon>
    </lineage>
</organism>
<keyword evidence="1" id="KW-0732">Signal</keyword>
<protein>
    <submittedName>
        <fullName evidence="2">Tetratricopeptide repeat protein</fullName>
    </submittedName>
</protein>
<accession>A0A7T7XMY2</accession>
<gene>
    <name evidence="2" type="ORF">JFL75_20200</name>
</gene>
<sequence>MRIFKLACIALLAACIIGCASGPVEVPADMSPAKIIQQAQEASDRNKFDQAIQYYEILRERYPNDIEHVVTAEYEIAFLHYKQKKYDQAQGELQELLSRYDSPDAVLLPPQYKILAETVLTTIETKLAEK</sequence>
<evidence type="ECO:0000256" key="1">
    <source>
        <dbReference type="SAM" id="SignalP"/>
    </source>
</evidence>
<dbReference type="Pfam" id="PF13174">
    <property type="entry name" value="TPR_6"/>
    <property type="match status" value="2"/>
</dbReference>
<dbReference type="AlphaFoldDB" id="A0A7T7XMY2"/>
<reference evidence="2" key="1">
    <citation type="submission" date="2021-01" db="EMBL/GenBank/DDBJ databases">
        <title>Description of Breznakiella homolactica.</title>
        <authorList>
            <person name="Song Y."/>
            <person name="Brune A."/>
        </authorList>
    </citation>
    <scope>NUCLEOTIDE SEQUENCE</scope>
    <source>
        <strain evidence="2">RmG30</strain>
    </source>
</reference>
<feature type="signal peptide" evidence="1">
    <location>
        <begin position="1"/>
        <end position="20"/>
    </location>
</feature>
<name>A0A7T7XMY2_9SPIR</name>
<dbReference type="InterPro" id="IPR011990">
    <property type="entry name" value="TPR-like_helical_dom_sf"/>
</dbReference>
<feature type="chain" id="PRO_5030750414" evidence="1">
    <location>
        <begin position="21"/>
        <end position="130"/>
    </location>
</feature>
<proteinExistence type="predicted"/>
<dbReference type="KEGG" id="bhc:JFL75_20200"/>
<dbReference type="Gene3D" id="1.25.40.10">
    <property type="entry name" value="Tetratricopeptide repeat domain"/>
    <property type="match status" value="1"/>
</dbReference>
<keyword evidence="3" id="KW-1185">Reference proteome</keyword>
<dbReference type="SUPFAM" id="SSF48452">
    <property type="entry name" value="TPR-like"/>
    <property type="match status" value="1"/>
</dbReference>
<dbReference type="EMBL" id="CP067089">
    <property type="protein sequence ID" value="QQO09222.1"/>
    <property type="molecule type" value="Genomic_DNA"/>
</dbReference>
<evidence type="ECO:0000313" key="3">
    <source>
        <dbReference type="Proteomes" id="UP000595917"/>
    </source>
</evidence>
<dbReference type="RefSeq" id="WP_215626528.1">
    <property type="nucleotide sequence ID" value="NZ_CP067089.2"/>
</dbReference>
<dbReference type="Proteomes" id="UP000595917">
    <property type="component" value="Chromosome"/>
</dbReference>